<dbReference type="AlphaFoldDB" id="A0A3S5FDL1"/>
<sequence length="76" mass="8349">MSSGHFEETKLGWPGPKYTGTEANEGGHRTYTAINPCLPFVCLTATELFRVGHFTKRCDTKGKPTITANVIITFDS</sequence>
<evidence type="ECO:0000313" key="3">
    <source>
        <dbReference type="Proteomes" id="UP000784294"/>
    </source>
</evidence>
<evidence type="ECO:0000256" key="1">
    <source>
        <dbReference type="SAM" id="MobiDB-lite"/>
    </source>
</evidence>
<comment type="caution">
    <text evidence="2">The sequence shown here is derived from an EMBL/GenBank/DDBJ whole genome shotgun (WGS) entry which is preliminary data.</text>
</comment>
<feature type="region of interest" description="Disordered" evidence="1">
    <location>
        <begin position="1"/>
        <end position="25"/>
    </location>
</feature>
<reference evidence="2" key="1">
    <citation type="submission" date="2018-11" db="EMBL/GenBank/DDBJ databases">
        <authorList>
            <consortium name="Pathogen Informatics"/>
        </authorList>
    </citation>
    <scope>NUCLEOTIDE SEQUENCE</scope>
</reference>
<accession>A0A3S5FDL1</accession>
<protein>
    <submittedName>
        <fullName evidence="2">Uncharacterized protein</fullName>
    </submittedName>
</protein>
<gene>
    <name evidence="2" type="ORF">PXEA_LOCUS12979</name>
</gene>
<dbReference type="Proteomes" id="UP000784294">
    <property type="component" value="Unassembled WGS sequence"/>
</dbReference>
<dbReference type="EMBL" id="CAAALY010042002">
    <property type="protein sequence ID" value="VEL19539.1"/>
    <property type="molecule type" value="Genomic_DNA"/>
</dbReference>
<feature type="compositionally biased region" description="Basic and acidic residues" evidence="1">
    <location>
        <begin position="1"/>
        <end position="10"/>
    </location>
</feature>
<keyword evidence="3" id="KW-1185">Reference proteome</keyword>
<name>A0A3S5FDL1_9PLAT</name>
<evidence type="ECO:0000313" key="2">
    <source>
        <dbReference type="EMBL" id="VEL19539.1"/>
    </source>
</evidence>
<proteinExistence type="predicted"/>
<organism evidence="2 3">
    <name type="scientific">Protopolystoma xenopodis</name>
    <dbReference type="NCBI Taxonomy" id="117903"/>
    <lineage>
        <taxon>Eukaryota</taxon>
        <taxon>Metazoa</taxon>
        <taxon>Spiralia</taxon>
        <taxon>Lophotrochozoa</taxon>
        <taxon>Platyhelminthes</taxon>
        <taxon>Monogenea</taxon>
        <taxon>Polyopisthocotylea</taxon>
        <taxon>Polystomatidea</taxon>
        <taxon>Polystomatidae</taxon>
        <taxon>Protopolystoma</taxon>
    </lineage>
</organism>